<keyword evidence="4 8" id="KW-1133">Transmembrane helix</keyword>
<dbReference type="RefSeq" id="WP_343163165.1">
    <property type="nucleotide sequence ID" value="NZ_JBHRSV010000028.1"/>
</dbReference>
<feature type="transmembrane region" description="Helical" evidence="8">
    <location>
        <begin position="77"/>
        <end position="96"/>
    </location>
</feature>
<proteinExistence type="inferred from homology"/>
<dbReference type="Proteomes" id="UP001595379">
    <property type="component" value="Unassembled WGS sequence"/>
</dbReference>
<comment type="similarity">
    <text evidence="6">In the C-terminal section; belongs to the OsmX family.</text>
</comment>
<keyword evidence="2 8" id="KW-0813">Transport</keyword>
<dbReference type="PANTHER" id="PTHR30177:SF4">
    <property type="entry name" value="OSMOPROTECTANT IMPORT PERMEASE PROTEIN OSMW"/>
    <property type="match status" value="1"/>
</dbReference>
<evidence type="ECO:0000256" key="8">
    <source>
        <dbReference type="RuleBase" id="RU363032"/>
    </source>
</evidence>
<dbReference type="SUPFAM" id="SSF53850">
    <property type="entry name" value="Periplasmic binding protein-like II"/>
    <property type="match status" value="1"/>
</dbReference>
<feature type="transmembrane region" description="Helical" evidence="8">
    <location>
        <begin position="213"/>
        <end position="231"/>
    </location>
</feature>
<evidence type="ECO:0000256" key="6">
    <source>
        <dbReference type="ARBA" id="ARBA00035642"/>
    </source>
</evidence>
<keyword evidence="11" id="KW-1185">Reference proteome</keyword>
<evidence type="ECO:0000256" key="1">
    <source>
        <dbReference type="ARBA" id="ARBA00004651"/>
    </source>
</evidence>
<dbReference type="Gene3D" id="3.40.190.10">
    <property type="entry name" value="Periplasmic binding protein-like II"/>
    <property type="match status" value="1"/>
</dbReference>
<comment type="similarity">
    <text evidence="7">In the N-terminal section; belongs to the binding-protein-dependent transport system permease family.</text>
</comment>
<evidence type="ECO:0000256" key="3">
    <source>
        <dbReference type="ARBA" id="ARBA00022692"/>
    </source>
</evidence>
<evidence type="ECO:0000259" key="9">
    <source>
        <dbReference type="PROSITE" id="PS50928"/>
    </source>
</evidence>
<dbReference type="Gene3D" id="1.10.3720.10">
    <property type="entry name" value="MetI-like"/>
    <property type="match status" value="1"/>
</dbReference>
<organism evidence="10 11">
    <name type="scientific">Hyphobacterium vulgare</name>
    <dbReference type="NCBI Taxonomy" id="1736751"/>
    <lineage>
        <taxon>Bacteria</taxon>
        <taxon>Pseudomonadati</taxon>
        <taxon>Pseudomonadota</taxon>
        <taxon>Alphaproteobacteria</taxon>
        <taxon>Maricaulales</taxon>
        <taxon>Maricaulaceae</taxon>
        <taxon>Hyphobacterium</taxon>
    </lineage>
</organism>
<dbReference type="Pfam" id="PF04069">
    <property type="entry name" value="OpuAC"/>
    <property type="match status" value="1"/>
</dbReference>
<gene>
    <name evidence="10" type="ORF">ACFOOR_13780</name>
</gene>
<reference evidence="11" key="1">
    <citation type="journal article" date="2019" name="Int. J. Syst. Evol. Microbiol.">
        <title>The Global Catalogue of Microorganisms (GCM) 10K type strain sequencing project: providing services to taxonomists for standard genome sequencing and annotation.</title>
        <authorList>
            <consortium name="The Broad Institute Genomics Platform"/>
            <consortium name="The Broad Institute Genome Sequencing Center for Infectious Disease"/>
            <person name="Wu L."/>
            <person name="Ma J."/>
        </authorList>
    </citation>
    <scope>NUCLEOTIDE SEQUENCE [LARGE SCALE GENOMIC DNA]</scope>
    <source>
        <strain evidence="11">KCTC 52487</strain>
    </source>
</reference>
<dbReference type="EMBL" id="JBHRSV010000028">
    <property type="protein sequence ID" value="MFC2927181.1"/>
    <property type="molecule type" value="Genomic_DNA"/>
</dbReference>
<dbReference type="PROSITE" id="PS50928">
    <property type="entry name" value="ABC_TM1"/>
    <property type="match status" value="1"/>
</dbReference>
<evidence type="ECO:0000313" key="10">
    <source>
        <dbReference type="EMBL" id="MFC2927181.1"/>
    </source>
</evidence>
<feature type="domain" description="ABC transmembrane type-1" evidence="9">
    <location>
        <begin position="16"/>
        <end position="197"/>
    </location>
</feature>
<dbReference type="Gene3D" id="3.40.190.120">
    <property type="entry name" value="Osmoprotection protein (prox), domain 2"/>
    <property type="match status" value="1"/>
</dbReference>
<comment type="subcellular location">
    <subcellularLocation>
        <location evidence="1 8">Cell membrane</location>
        <topology evidence="1 8">Multi-pass membrane protein</topology>
    </subcellularLocation>
</comment>
<comment type="similarity">
    <text evidence="8">Belongs to the binding-protein-dependent transport system permease family.</text>
</comment>
<dbReference type="Pfam" id="PF00528">
    <property type="entry name" value="BPD_transp_1"/>
    <property type="match status" value="1"/>
</dbReference>
<evidence type="ECO:0000256" key="4">
    <source>
        <dbReference type="ARBA" id="ARBA00022989"/>
    </source>
</evidence>
<comment type="caution">
    <text evidence="10">The sequence shown here is derived from an EMBL/GenBank/DDBJ whole genome shotgun (WGS) entry which is preliminary data.</text>
</comment>
<sequence>MPDRLDEAVASLPAYLGGHMQLVLSGLVVSVLIAVPLGILAARNRTLAGPVLGIASTLQTIPSLALLALMVPILGGRIGFAPAFIALTLYGILPILRNTVVGLQGVDPVVREAARGTGMTPLQSLRQVELPLALPTIIAGLRTATVWIVGTATLATPVGATSLGNYIFSGLQTRDWTTVVFGCLIAAGLAFLLDQAIRLAELAARERKRAPAFAGIAIAAVLAMGAALPLVTGTSAARGIGAGEGEVMAGIEGRTVVIGAKGFTEQYILAALLERVLEDAGADVEVRENLGSTIAFDALRSGEIDVYVDYTGTIWATVMEREEGAGRYDMFVRMAGWLREEHGILALGRLGFENAYGYAVRRDWAEVNGIATIGDLSGRSVRVGGDPEFFVRAEWTRSRDAYGLQDVRTRPMDSTFMYGALRDGEVDAVSAYTTDGRISDYDLVVLDDPLQILPPYDAVMLISPDAARNPALAGTLSVLLNAIPAETMRRANAMVDLDGATPGEAAAWLYGEVVVSTD</sequence>
<name>A0ABV7A086_9PROT</name>
<feature type="transmembrane region" description="Helical" evidence="8">
    <location>
        <begin position="176"/>
        <end position="193"/>
    </location>
</feature>
<dbReference type="InterPro" id="IPR000515">
    <property type="entry name" value="MetI-like"/>
</dbReference>
<keyword evidence="5 8" id="KW-0472">Membrane</keyword>
<protein>
    <submittedName>
        <fullName evidence="10">ABC transporter permease/substrate-binding protein</fullName>
    </submittedName>
</protein>
<feature type="transmembrane region" description="Helical" evidence="8">
    <location>
        <begin position="20"/>
        <end position="40"/>
    </location>
</feature>
<dbReference type="InterPro" id="IPR051204">
    <property type="entry name" value="ABC_transp_perm/SBD"/>
</dbReference>
<dbReference type="SUPFAM" id="SSF161098">
    <property type="entry name" value="MetI-like"/>
    <property type="match status" value="1"/>
</dbReference>
<feature type="transmembrane region" description="Helical" evidence="8">
    <location>
        <begin position="47"/>
        <end position="71"/>
    </location>
</feature>
<evidence type="ECO:0000313" key="11">
    <source>
        <dbReference type="Proteomes" id="UP001595379"/>
    </source>
</evidence>
<dbReference type="InterPro" id="IPR007210">
    <property type="entry name" value="ABC_Gly_betaine_transp_sub-bd"/>
</dbReference>
<evidence type="ECO:0000256" key="5">
    <source>
        <dbReference type="ARBA" id="ARBA00023136"/>
    </source>
</evidence>
<dbReference type="InterPro" id="IPR035906">
    <property type="entry name" value="MetI-like_sf"/>
</dbReference>
<dbReference type="PANTHER" id="PTHR30177">
    <property type="entry name" value="GLYCINE BETAINE/L-PROLINE TRANSPORT SYSTEM PERMEASE PROTEIN PROW"/>
    <property type="match status" value="1"/>
</dbReference>
<evidence type="ECO:0000256" key="7">
    <source>
        <dbReference type="ARBA" id="ARBA00035652"/>
    </source>
</evidence>
<keyword evidence="3 8" id="KW-0812">Transmembrane</keyword>
<dbReference type="CDD" id="cd06261">
    <property type="entry name" value="TM_PBP2"/>
    <property type="match status" value="1"/>
</dbReference>
<accession>A0ABV7A086</accession>
<evidence type="ECO:0000256" key="2">
    <source>
        <dbReference type="ARBA" id="ARBA00022448"/>
    </source>
</evidence>